<feature type="domain" description="Wadjet protein JetD C-terminal" evidence="1">
    <location>
        <begin position="218"/>
        <end position="372"/>
    </location>
</feature>
<proteinExistence type="predicted"/>
<dbReference type="RefSeq" id="WP_252856172.1">
    <property type="nucleotide sequence ID" value="NZ_JAMXLR010000095.1"/>
</dbReference>
<sequence>MITPAEIRKLAKTLYATFLKEWLAGEVVEFPLRVRANLKLKQDDFAANLRDIEALRAKSKDTIGWGYRIEEQLVHSPVHGNNLRPVAIWIDTEDDLLRLCGKCKEFQRLERRVMKLRNELPELEPWIQQNPHRLPSDWWELNGAIQVVKYLVKNPRPGCYPQQLPLEIDTKFINRHETMLRQWLNLLLPSSAIASHEDRFARRFGLRESQLTREVLLLDSALKAEIGLPFDEFAAPAHSLASLELKDAVVVIVENKAPLTCVPAFPRGLVLAGHGCSVHVLKDLPWLADNRVLYWGDIDAAGYEILSDFRLRVPHIESVLMDTATYEAHKKYAGKCKHPSQRELPHLTDQEQQMYQLCLEKQVRLEQEKLGQKFTCDAFFAATRPVEFGVDSPTVETELSDAG</sequence>
<evidence type="ECO:0000313" key="3">
    <source>
        <dbReference type="EMBL" id="MCO6048059.1"/>
    </source>
</evidence>
<evidence type="ECO:0000313" key="4">
    <source>
        <dbReference type="Proteomes" id="UP001155241"/>
    </source>
</evidence>
<protein>
    <submittedName>
        <fullName evidence="3">DUF2220 family protein</fullName>
    </submittedName>
</protein>
<dbReference type="InterPro" id="IPR024534">
    <property type="entry name" value="JetD_C"/>
</dbReference>
<dbReference type="Pfam" id="PF09983">
    <property type="entry name" value="JetD_C"/>
    <property type="match status" value="1"/>
</dbReference>
<dbReference type="AlphaFoldDB" id="A0A9X2JL44"/>
<name>A0A9X2JL44_9BACT</name>
<accession>A0A9X2JL44</accession>
<feature type="domain" description="DUF3322" evidence="2">
    <location>
        <begin position="4"/>
        <end position="184"/>
    </location>
</feature>
<dbReference type="EMBL" id="JAMXLR010000095">
    <property type="protein sequence ID" value="MCO6048059.1"/>
    <property type="molecule type" value="Genomic_DNA"/>
</dbReference>
<dbReference type="InterPro" id="IPR024537">
    <property type="entry name" value="DUF3322"/>
</dbReference>
<evidence type="ECO:0000259" key="1">
    <source>
        <dbReference type="Pfam" id="PF09983"/>
    </source>
</evidence>
<evidence type="ECO:0000259" key="2">
    <source>
        <dbReference type="Pfam" id="PF11795"/>
    </source>
</evidence>
<comment type="caution">
    <text evidence="3">The sequence shown here is derived from an EMBL/GenBank/DDBJ whole genome shotgun (WGS) entry which is preliminary data.</text>
</comment>
<dbReference type="Pfam" id="PF11795">
    <property type="entry name" value="DUF3322"/>
    <property type="match status" value="1"/>
</dbReference>
<organism evidence="3 4">
    <name type="scientific">Aeoliella straminimaris</name>
    <dbReference type="NCBI Taxonomy" id="2954799"/>
    <lineage>
        <taxon>Bacteria</taxon>
        <taxon>Pseudomonadati</taxon>
        <taxon>Planctomycetota</taxon>
        <taxon>Planctomycetia</taxon>
        <taxon>Pirellulales</taxon>
        <taxon>Lacipirellulaceae</taxon>
        <taxon>Aeoliella</taxon>
    </lineage>
</organism>
<reference evidence="3" key="1">
    <citation type="submission" date="2022-06" db="EMBL/GenBank/DDBJ databases">
        <title>Aeoliella straminimaris, a novel planctomycete from sediments.</title>
        <authorList>
            <person name="Vitorino I.R."/>
            <person name="Lage O.M."/>
        </authorList>
    </citation>
    <scope>NUCLEOTIDE SEQUENCE</scope>
    <source>
        <strain evidence="3">ICT_H6.2</strain>
    </source>
</reference>
<gene>
    <name evidence="3" type="ORF">NG895_29505</name>
</gene>
<dbReference type="Proteomes" id="UP001155241">
    <property type="component" value="Unassembled WGS sequence"/>
</dbReference>
<keyword evidence="4" id="KW-1185">Reference proteome</keyword>